<feature type="domain" description="Tudor" evidence="3">
    <location>
        <begin position="1545"/>
        <end position="1604"/>
    </location>
</feature>
<feature type="compositionally biased region" description="Basic and acidic residues" evidence="2">
    <location>
        <begin position="2682"/>
        <end position="2693"/>
    </location>
</feature>
<feature type="domain" description="Tudor" evidence="3">
    <location>
        <begin position="2373"/>
        <end position="2431"/>
    </location>
</feature>
<dbReference type="OMA" id="YAIRCKL"/>
<feature type="domain" description="Tudor" evidence="3">
    <location>
        <begin position="641"/>
        <end position="699"/>
    </location>
</feature>
<feature type="domain" description="Tudor" evidence="3">
    <location>
        <begin position="1772"/>
        <end position="1831"/>
    </location>
</feature>
<feature type="domain" description="Tudor" evidence="3">
    <location>
        <begin position="838"/>
        <end position="895"/>
    </location>
</feature>
<feature type="compositionally biased region" description="Polar residues" evidence="2">
    <location>
        <begin position="989"/>
        <end position="1017"/>
    </location>
</feature>
<dbReference type="Pfam" id="PF00567">
    <property type="entry name" value="TUDOR"/>
    <property type="match status" value="12"/>
</dbReference>
<dbReference type="GO" id="GO:0005737">
    <property type="term" value="C:cytoplasm"/>
    <property type="evidence" value="ECO:0007669"/>
    <property type="project" value="UniProtKB-ARBA"/>
</dbReference>
<dbReference type="Gene3D" id="2.30.30.140">
    <property type="match status" value="12"/>
</dbReference>
<feature type="compositionally biased region" description="Acidic residues" evidence="2">
    <location>
        <begin position="2592"/>
        <end position="2605"/>
    </location>
</feature>
<dbReference type="Gene3D" id="2.40.50.90">
    <property type="match status" value="10"/>
</dbReference>
<dbReference type="InterPro" id="IPR002999">
    <property type="entry name" value="Tudor"/>
</dbReference>
<name>T1J079_STRMM</name>
<dbReference type="EMBL" id="JH431734">
    <property type="status" value="NOT_ANNOTATED_CDS"/>
    <property type="molecule type" value="Genomic_DNA"/>
</dbReference>
<feature type="compositionally biased region" description="Low complexity" evidence="2">
    <location>
        <begin position="1027"/>
        <end position="1040"/>
    </location>
</feature>
<keyword evidence="5" id="KW-1185">Reference proteome</keyword>
<dbReference type="PhylomeDB" id="T1J079"/>
<proteinExistence type="predicted"/>
<evidence type="ECO:0000313" key="4">
    <source>
        <dbReference type="EnsemblMetazoa" id="SMAR006920-PA"/>
    </source>
</evidence>
<feature type="compositionally biased region" description="Basic and acidic residues" evidence="2">
    <location>
        <begin position="2606"/>
        <end position="2637"/>
    </location>
</feature>
<evidence type="ECO:0000256" key="2">
    <source>
        <dbReference type="SAM" id="MobiDB-lite"/>
    </source>
</evidence>
<accession>T1J079</accession>
<feature type="domain" description="Tudor" evidence="3">
    <location>
        <begin position="260"/>
        <end position="318"/>
    </location>
</feature>
<feature type="region of interest" description="Disordered" evidence="2">
    <location>
        <begin position="977"/>
        <end position="1067"/>
    </location>
</feature>
<feature type="domain" description="Tudor" evidence="3">
    <location>
        <begin position="1338"/>
        <end position="1397"/>
    </location>
</feature>
<feature type="domain" description="Tudor" evidence="3">
    <location>
        <begin position="2164"/>
        <end position="2220"/>
    </location>
</feature>
<feature type="domain" description="Tudor" evidence="3">
    <location>
        <begin position="1147"/>
        <end position="1205"/>
    </location>
</feature>
<sequence length="2990" mass="337497">MNVPDSQRLSLFVTHVSAESTFIKLWAQLDLETSEKIEACLTDLEPKFEMGLGKQHPVDIHKNDICCAKCSEDGKWYRAQITNLTLVLQSKIGVKFIDYGNSEMVQIQEIRKTDNPVCDIAPQATEFILAGVKPIGATWDDKTVAFITEILRYQEVQAKVARRVGSVQKIHIAVVYNDVVEDLGNLLIRMRMGEKEGHDLNLKYTQQYVDTSEECTVYMANVTSLSEFVVNLTETEDDLHQLNEDVNKYATEMEMEKLGNLKIGSPCLAKFSQEDSFYRAEIYGINNNTYRIYYVDYGNSDLKQASDLYEIPASLVTQLPVQGLKCRLKECRNIPETDAIIQLFKTKTMEKELKCRFLVKNPGDTFVVDLVDESGTDLTELLKESRLKLISNNPVIPSFIPQRLQVGNAHEVEITHVESLNSFYIRLLTLRNCYEELVEQLFIEMNASVNPLMEKEIILGLACVVRKNFAWYRCQVVQIVTPGLVRVQYVDIGNVDVVPTTRLKRLPSAYTRDPPVLAKACALNNCTHISPDLSFDLERMTACSTLLAQIKGEENGILLVDLFNVLAIPHVEINKHINELTFTDRVIIKDPLLEDIETIYVMNVDDNGVIYGQLTKFSTEKLDDMQSKLNLCYSNSKGKVTDLNDRFCCADFSEDEMFYRGEILKDDKGNVEVYFVDYGNVEVKPRDRVKKLDPAFAILPRQIVTMKLIGEDILVDEEYKNVFVEATMEVQFLQKSKKLSYFILTSNSMNVPVKHKLAALQINQATKKVERTPKCMKSILKYETPIINDKENVMVTHCVSPNFIGCQLQKNAADLRELCEVTTGSAKEPDAKKRKLQSPFVGQACIADYYGDWYRAEIKQVCANEEIEVTYVDFGNSETIHLDLVQTAQTKFLSLPKQCIFCKLDGCDEINWTNKENEILDEIIKEKNLVAVFNFVGAKKEPYLVTLFDGHQNLNHKFLKTVRPDINLPTKNFSFPETSNYVKDKHSKNSWNSPENDPKPQYNSNDDYNSNRRQNFSYEEKKRSFSGNNTNNKQTNGWNKPNFNPTDQWNGASADYSPPTPTDTWNDNTEMRKQLKHSPFSICETNFYTGNYKCITLNPGTTKDIVTCFITSLDDFYVQLNDNTEQLDSMSESLAAEYNDDYQTLTDMKINSPCCVKYSEDGSWYRAMITSINGTEIGVKYVDYGNTDTVNADCVKGLKREFGEFPIQAIKCSLNNVKAINDDTVLISDLILEKDFSLQVVRIGKNGNYVVDLLDSTNLVSQLLVDQGLASFEKMAAKSFNNVELAVGTTSDVTLTWFVSPTCFYVNSHTEKRALDRIMNEIQDFYDLKENSTFSVPEWKEGVPCAAQFSEDDVWYRARIVAVMDDGLVRVEYVDFGNGEITNKKKILGLEMKFAELPPQGIKCKLRSVRPVGLKWEKIPQNKMELYFGKKSSCTFYAFHKDAFLVDVENEGQSVAQSLVNDGFAQFSSVCSTSLTSASSEEPINPYAPFQLEWTKDEYKDVVVCSLGRIDRFWCQLVNSQKPTLATRLNEHYGALSPLDQKLSNPKKGTACVIKSARDENWYRAVVQNRPSPSKLCVLCVDMGMEEVIHISQAKVIAPQFLEHPIAAFPCSLAGVTKNVDPDVFIRATYMKELVAQITDQVADWFEVILFELNGDEEKNLNELLAATVVVTVPEPEVIPSDSMNSGCGSESKWIPYFVEKQLDPDSFDLLASYATLESDWAIGEEKKVRITNFGNPRAFWCQFASTQDDINVLQQALEDYYANKSRDGNSNWAACKPCVIKSKTDNKWYRASVIRRRSLDEIEVLLIDVGLEDDVSENDMWEISEEFLKIAPHSFCCRLSDFKDIQDTEGVVGQFLSLVGEELTAKLHNISDKKTREVSLYNLSSGDPENILSLLTGKATNEPDTQFLPSEVQWESGLIKHVSVTGPGLPDQFWCQLKDHEEKFDNLSQEMAAYYNLLTNNEEMVVPTVGKSVVVQSKIDQKWHRAIVQSITNSNKVMVSFVDTGEWDKVGINQIKAITPEFISRPVLALECRLSGIPENAEVRKMGYDFFDMIVDKKLKAALNNRNGTVFEVTLFDILNGEEVNLNKKLVSIYQGKLTETTLTYKSPVIISGFQDGYISHVTNPRHFYVQMVLIQDDLLELNEQLSAIYSTMEPNESTLPSNSLPGQPCCAPFEDAWYRGELLSADGNCAVVKFIDYGNCETISRNKVKQLDAEIVNSITPLAIECRLANAPVKAKWSADETDNFLNMVLDKHLSVEFITTEEPCTVLIREKSQSEPVKLPGWDEKPTQPQISQKNDILDEIISANTETDLIYQVFPASKRLLGGTSHIVSPGQFWVQLDDYTKQLDQITEILEDVYVTNSDQAAEMSQSELCTGMSCAAQYSQDGFWYRGKVLAVELNDVHVQFVDYGNSDTVKFSAVRRLTPELLRVPVLAVECELDGVCQQEDEWSIEAIEQFEELVSEKSLLVVFERQSGHKYFVKMMDTGVDVAEEMGKKGFATLKEGYKKTAITNEVAGVESESVDVATELQEASEVKANETQVCESEVLEVVNGEVDVELDAGIDESDRKEEAKIEEQENKEDLYAENDVCDGKEEELEVSDEENGPEEKVDAIVPDETKGLEEPEREIGEAEKVFEEKEFDESETVDEETDLVQPGPDFVEETEPEKSSEPFEDETQNYNEEELKIEIPKSIEGDEEELKTETSKSIEEDGELETETPNSIEGDEELETETPKSIEGDEELETKIPKSIVEEELKTETQKSIEGELETETQKSIDDGEELETETLKTIEDEPKQSEFQLAGKSPICISYSAFAEDKSIQIESIAETGADFANPEPANVFISLEDSLDLSPGEISSDMHEESFTTADDVISYEDARVELSEQSGGFDTQSLLLDEEEDLFGSEEPSAKLPMETFVSDNDSVVTEGNYQASVSCNLDSTADASQFLDVSCTTASSSFEYEKVGPPTKKQKTEDGKCEKLIAEIKRQDEDKIV</sequence>
<dbReference type="InterPro" id="IPR050621">
    <property type="entry name" value="Tudor_domain_containing"/>
</dbReference>
<evidence type="ECO:0000313" key="5">
    <source>
        <dbReference type="Proteomes" id="UP000014500"/>
    </source>
</evidence>
<reference evidence="5" key="1">
    <citation type="submission" date="2011-05" db="EMBL/GenBank/DDBJ databases">
        <authorList>
            <person name="Richards S.R."/>
            <person name="Qu J."/>
            <person name="Jiang H."/>
            <person name="Jhangiani S.N."/>
            <person name="Agravi P."/>
            <person name="Goodspeed R."/>
            <person name="Gross S."/>
            <person name="Mandapat C."/>
            <person name="Jackson L."/>
            <person name="Mathew T."/>
            <person name="Pu L."/>
            <person name="Thornton R."/>
            <person name="Saada N."/>
            <person name="Wilczek-Boney K.B."/>
            <person name="Lee S."/>
            <person name="Kovar C."/>
            <person name="Wu Y."/>
            <person name="Scherer S.E."/>
            <person name="Worley K.C."/>
            <person name="Muzny D.M."/>
            <person name="Gibbs R."/>
        </authorList>
    </citation>
    <scope>NUCLEOTIDE SEQUENCE</scope>
    <source>
        <strain evidence="5">Brora</strain>
    </source>
</reference>
<dbReference type="HOGENOM" id="CLU_227175_0_0_1"/>
<dbReference type="SUPFAM" id="SSF63748">
    <property type="entry name" value="Tudor/PWWP/MBT"/>
    <property type="match status" value="12"/>
</dbReference>
<dbReference type="FunFam" id="2.30.30.140:FF:000018">
    <property type="entry name" value="Serine/threonine-protein kinase 31"/>
    <property type="match status" value="3"/>
</dbReference>
<dbReference type="eggNOG" id="KOG2039">
    <property type="taxonomic scope" value="Eukaryota"/>
</dbReference>
<evidence type="ECO:0000256" key="1">
    <source>
        <dbReference type="SAM" id="Coils"/>
    </source>
</evidence>
<dbReference type="EnsemblMetazoa" id="SMAR006920-RA">
    <property type="protein sequence ID" value="SMAR006920-PA"/>
    <property type="gene ID" value="SMAR006920"/>
</dbReference>
<dbReference type="PANTHER" id="PTHR22948">
    <property type="entry name" value="TUDOR DOMAIN CONTAINING PROTEIN"/>
    <property type="match status" value="1"/>
</dbReference>
<dbReference type="PANTHER" id="PTHR22948:SF72">
    <property type="entry name" value="TUDOR DOMAIN-CONTAINING PROTEIN"/>
    <property type="match status" value="1"/>
</dbReference>
<dbReference type="Proteomes" id="UP000014500">
    <property type="component" value="Unassembled WGS sequence"/>
</dbReference>
<dbReference type="SMART" id="SM00333">
    <property type="entry name" value="TUDOR"/>
    <property type="match status" value="12"/>
</dbReference>
<feature type="compositionally biased region" description="Polar residues" evidence="2">
    <location>
        <begin position="1041"/>
        <end position="1051"/>
    </location>
</feature>
<dbReference type="PROSITE" id="PS50304">
    <property type="entry name" value="TUDOR"/>
    <property type="match status" value="12"/>
</dbReference>
<dbReference type="CDD" id="cd20379">
    <property type="entry name" value="Tudor_dTUD-like"/>
    <property type="match status" value="2"/>
</dbReference>
<feature type="coiled-coil region" evidence="1">
    <location>
        <begin position="225"/>
        <end position="252"/>
    </location>
</feature>
<organism evidence="4 5">
    <name type="scientific">Strigamia maritima</name>
    <name type="common">European centipede</name>
    <name type="synonym">Geophilus maritimus</name>
    <dbReference type="NCBI Taxonomy" id="126957"/>
    <lineage>
        <taxon>Eukaryota</taxon>
        <taxon>Metazoa</taxon>
        <taxon>Ecdysozoa</taxon>
        <taxon>Arthropoda</taxon>
        <taxon>Myriapoda</taxon>
        <taxon>Chilopoda</taxon>
        <taxon>Pleurostigmophora</taxon>
        <taxon>Geophilomorpha</taxon>
        <taxon>Linotaeniidae</taxon>
        <taxon>Strigamia</taxon>
    </lineage>
</organism>
<feature type="domain" description="Tudor" evidence="3">
    <location>
        <begin position="59"/>
        <end position="120"/>
    </location>
</feature>
<protein>
    <recommendedName>
        <fullName evidence="3">Tudor domain-containing protein</fullName>
    </recommendedName>
</protein>
<reference evidence="4" key="2">
    <citation type="submission" date="2015-02" db="UniProtKB">
        <authorList>
            <consortium name="EnsemblMetazoa"/>
        </authorList>
    </citation>
    <scope>IDENTIFICATION</scope>
</reference>
<dbReference type="STRING" id="126957.T1J079"/>
<keyword evidence="1" id="KW-0175">Coiled coil</keyword>
<feature type="region of interest" description="Disordered" evidence="2">
    <location>
        <begin position="2592"/>
        <end position="2778"/>
    </location>
</feature>
<feature type="compositionally biased region" description="Basic and acidic residues" evidence="2">
    <location>
        <begin position="2730"/>
        <end position="2775"/>
    </location>
</feature>
<dbReference type="InterPro" id="IPR035437">
    <property type="entry name" value="SNase_OB-fold_sf"/>
</dbReference>
<feature type="compositionally biased region" description="Acidic residues" evidence="2">
    <location>
        <begin position="2638"/>
        <end position="2651"/>
    </location>
</feature>
<evidence type="ECO:0000259" key="3">
    <source>
        <dbReference type="PROSITE" id="PS50304"/>
    </source>
</evidence>
<feature type="domain" description="Tudor" evidence="3">
    <location>
        <begin position="1967"/>
        <end position="2026"/>
    </location>
</feature>
<feature type="domain" description="Tudor" evidence="3">
    <location>
        <begin position="456"/>
        <end position="513"/>
    </location>
</feature>